<dbReference type="EMBL" id="JFZT01000048">
    <property type="protein sequence ID" value="EZQ03200.1"/>
    <property type="molecule type" value="Genomic_DNA"/>
</dbReference>
<gene>
    <name evidence="3" type="ORF">CM19_10265</name>
</gene>
<reference evidence="3 4" key="1">
    <citation type="submission" date="2014-03" db="EMBL/GenBank/DDBJ databases">
        <title>Draft genome sequence of the novel thermoacidophilic archaea Acidianus copahuensis ALE1 strain, isolated from Copahue volcanic area in Neuquen Argentina.</title>
        <authorList>
            <person name="Urbieta M.S."/>
            <person name="Rascovan N."/>
            <person name="Castro C."/>
            <person name="Revale S."/>
            <person name="Giaveno M.A."/>
            <person name="Vazquez M.P."/>
            <person name="Donati E.R."/>
        </authorList>
    </citation>
    <scope>NUCLEOTIDE SEQUENCE [LARGE SCALE GENOMIC DNA]</scope>
    <source>
        <strain evidence="3 4">ALE1</strain>
    </source>
</reference>
<accession>A0A031LMT0</accession>
<dbReference type="InterPro" id="IPR045864">
    <property type="entry name" value="aa-tRNA-synth_II/BPL/LPL"/>
</dbReference>
<dbReference type="OrthoDB" id="46252at2157"/>
<dbReference type="CDD" id="cd16442">
    <property type="entry name" value="BPL"/>
    <property type="match status" value="1"/>
</dbReference>
<sequence length="229" mass="26238">MLTFRAPKITSTQDFAEAVHNMLFSDFIVIADEQTKARGRYRREWYSPIGGLWFTYAKKGIPTEKVPSLSIITSLAVRKVLSNYVDSRIRWPNDITVSDRKISGILIEAEALGNISTVFIGIGINSNVKEFPQELYATSLLLETGKNVNNDEILDRVIKSIEEYYREIDNTEKIISEVNEFLSMKERKIRLIEKDSEKKCVALFVDRYGRLVTDCGIFEAEDVLRVEVI</sequence>
<dbReference type="GO" id="GO:0005737">
    <property type="term" value="C:cytoplasm"/>
    <property type="evidence" value="ECO:0007669"/>
    <property type="project" value="TreeGrafter"/>
</dbReference>
<organism evidence="3 4">
    <name type="scientific">Candidatus Acidianus copahuensis</name>
    <dbReference type="NCBI Taxonomy" id="1160895"/>
    <lineage>
        <taxon>Archaea</taxon>
        <taxon>Thermoproteota</taxon>
        <taxon>Thermoprotei</taxon>
        <taxon>Sulfolobales</taxon>
        <taxon>Sulfolobaceae</taxon>
        <taxon>Acidianus</taxon>
    </lineage>
</organism>
<comment type="caution">
    <text evidence="3">The sequence shown here is derived from an EMBL/GenBank/DDBJ whole genome shotgun (WGS) entry which is preliminary data.</text>
</comment>
<evidence type="ECO:0000256" key="1">
    <source>
        <dbReference type="ARBA" id="ARBA00022598"/>
    </source>
</evidence>
<evidence type="ECO:0000313" key="3">
    <source>
        <dbReference type="EMBL" id="EZQ03200.1"/>
    </source>
</evidence>
<dbReference type="STRING" id="1160895.CM19_10265"/>
<keyword evidence="4" id="KW-1185">Reference proteome</keyword>
<dbReference type="RefSeq" id="WP_048100242.1">
    <property type="nucleotide sequence ID" value="NZ_JFZT01000048.1"/>
</dbReference>
<keyword evidence="1 3" id="KW-0436">Ligase</keyword>
<dbReference type="PANTHER" id="PTHR12835">
    <property type="entry name" value="BIOTIN PROTEIN LIGASE"/>
    <property type="match status" value="1"/>
</dbReference>
<evidence type="ECO:0000313" key="4">
    <source>
        <dbReference type="Proteomes" id="UP000024332"/>
    </source>
</evidence>
<proteinExistence type="predicted"/>
<dbReference type="PROSITE" id="PS51733">
    <property type="entry name" value="BPL_LPL_CATALYTIC"/>
    <property type="match status" value="1"/>
</dbReference>
<feature type="domain" description="BPL/LPL catalytic" evidence="2">
    <location>
        <begin position="1"/>
        <end position="169"/>
    </location>
</feature>
<dbReference type="Gene3D" id="3.30.930.10">
    <property type="entry name" value="Bira Bifunctional Protein, Domain 2"/>
    <property type="match status" value="1"/>
</dbReference>
<dbReference type="InterPro" id="IPR004143">
    <property type="entry name" value="BPL_LPL_catalytic"/>
</dbReference>
<dbReference type="NCBIfam" id="TIGR00121">
    <property type="entry name" value="birA_ligase"/>
    <property type="match status" value="1"/>
</dbReference>
<dbReference type="InterPro" id="IPR004408">
    <property type="entry name" value="Biotin_CoA_COase_ligase"/>
</dbReference>
<dbReference type="SUPFAM" id="SSF55681">
    <property type="entry name" value="Class II aaRS and biotin synthetases"/>
    <property type="match status" value="1"/>
</dbReference>
<name>A0A031LMT0_9CREN</name>
<dbReference type="GO" id="GO:0004077">
    <property type="term" value="F:biotin--[biotin carboxyl-carrier protein] ligase activity"/>
    <property type="evidence" value="ECO:0007669"/>
    <property type="project" value="InterPro"/>
</dbReference>
<dbReference type="AlphaFoldDB" id="A0A031LMT0"/>
<dbReference type="PANTHER" id="PTHR12835:SF5">
    <property type="entry name" value="BIOTIN--PROTEIN LIGASE"/>
    <property type="match status" value="1"/>
</dbReference>
<dbReference type="Pfam" id="PF03099">
    <property type="entry name" value="BPL_LplA_LipB"/>
    <property type="match status" value="1"/>
</dbReference>
<protein>
    <submittedName>
        <fullName evidence="3">Biotin--acetyl-CoA-carboxylase ligase</fullName>
    </submittedName>
</protein>
<evidence type="ECO:0000259" key="2">
    <source>
        <dbReference type="PROSITE" id="PS51733"/>
    </source>
</evidence>
<dbReference type="Proteomes" id="UP000024332">
    <property type="component" value="Unassembled WGS sequence"/>
</dbReference>